<evidence type="ECO:0000256" key="1">
    <source>
        <dbReference type="ARBA" id="ARBA00022723"/>
    </source>
</evidence>
<dbReference type="Gene3D" id="3.40.50.300">
    <property type="entry name" value="P-loop containing nucleotide triphosphate hydrolases"/>
    <property type="match status" value="2"/>
</dbReference>
<feature type="coiled-coil region" evidence="7">
    <location>
        <begin position="338"/>
        <end position="587"/>
    </location>
</feature>
<keyword evidence="2" id="KW-0547">Nucleotide-binding</keyword>
<sequence length="751" mass="89457">MRINKIKLENFKIHKNLEINFDEKNIIIGENGVGKTSIFQAILFGLFGKDSLSSINISNVSSLIRIGSYNLNVELEISNGNTLYKIIRSSNNNGESKAILYEGNKVISSGPDIVNKKIREILNINRVEKFTDVLYIKQGDLGRYINLSGKIELTKLLEKIFDIEYYSLILKVVEGLIKDLEKEKEYKEKERNLLSKDIELYKNIFGDRDIDKLLEEINKYLELKKIRDNIYKDYLELKTLESGIDYNLLTQENYLNQKLKEYEEKERELYDNILNLESERKNLKYENYSKDLLNSSLEYLENRKKELEYLENVDEKELEYKLKELKEIYSNIEKYIEYKNIENEIKNIDNKKKELENNIIILENKIREEEEYLNILNREISECPVCKRALDEDLHKKLLNQYRESLNKDKENLNKFKNEKNNLDRQYQEIENKYKYFLYIQGKIKDKINLSDIENEKIRIEKEINEISYKINQINEYKIIKDTINYIKKNELDKVIDNLRKEYQNIKNEINNIRYSLMKIENMKKNLEKIKDIYKRNNLNSLKEFEDKLNELDKEIKKYENLKPELIKNYKEKLNMYNNINEKLKNMGKNINVLRSLYGVLLKYIEVNREKISKNLENAFKFYFKKLYRYQDIVDVGIDIKESKVKDEKLFYIYVIKNIDGKTIKKYIDEAGLSGGQIKILDLALRLAIASILNLNINVLLLDEPTESLDENVRLSLAQLISSLDNYQVILCTHDDLFKDNVEGKIIEIKR</sequence>
<dbReference type="EMBL" id="QEFP01000010">
    <property type="protein sequence ID" value="PVU68469.1"/>
    <property type="molecule type" value="Genomic_DNA"/>
</dbReference>
<dbReference type="GO" id="GO:0005524">
    <property type="term" value="F:ATP binding"/>
    <property type="evidence" value="ECO:0007669"/>
    <property type="project" value="UniProtKB-KW"/>
</dbReference>
<reference evidence="10" key="2">
    <citation type="submission" date="2017-05" db="EMBL/GenBank/DDBJ databases">
        <authorList>
            <person name="Song R."/>
            <person name="Chenine A.L."/>
            <person name="Ruprecht R.M."/>
        </authorList>
    </citation>
    <scope>NUCLEOTIDE SEQUENCE</scope>
    <source>
        <strain evidence="10">SCGC AB-777_F03</strain>
    </source>
</reference>
<keyword evidence="3 6" id="KW-0862">Zinc</keyword>
<organism evidence="10">
    <name type="scientific">Nanobsidianus stetteri</name>
    <dbReference type="NCBI Taxonomy" id="1294122"/>
    <lineage>
        <taxon>Archaea</taxon>
        <taxon>Nanobdellota</taxon>
        <taxon>Candidatus Nanoarchaeia</taxon>
        <taxon>Nanoarchaeales</taxon>
        <taxon>Nanopusillaceae</taxon>
        <taxon>Candidatus Nanobsidianus</taxon>
    </lineage>
</organism>
<evidence type="ECO:0000259" key="8">
    <source>
        <dbReference type="PROSITE" id="PS51131"/>
    </source>
</evidence>
<dbReference type="AlphaFoldDB" id="A0A2T9WKW7"/>
<reference evidence="9" key="3">
    <citation type="submission" date="2017-05" db="EMBL/GenBank/DDBJ databases">
        <authorList>
            <person name="Munson-Mcgee J.H."/>
        </authorList>
    </citation>
    <scope>NUCLEOTIDE SEQUENCE</scope>
    <source>
        <strain evidence="9">SCGC AB-777_F03</strain>
    </source>
</reference>
<dbReference type="EMBL" id="QEFP02000001">
    <property type="protein sequence ID" value="MCC5446800.1"/>
    <property type="molecule type" value="Genomic_DNA"/>
</dbReference>
<evidence type="ECO:0000313" key="9">
    <source>
        <dbReference type="EMBL" id="MCC5446800.1"/>
    </source>
</evidence>
<evidence type="ECO:0000256" key="3">
    <source>
        <dbReference type="ARBA" id="ARBA00022833"/>
    </source>
</evidence>
<evidence type="ECO:0000313" key="10">
    <source>
        <dbReference type="EMBL" id="PVU68469.1"/>
    </source>
</evidence>
<keyword evidence="1 6" id="KW-0479">Metal-binding</keyword>
<dbReference type="RefSeq" id="WP_228615018.1">
    <property type="nucleotide sequence ID" value="NZ_QEFP02000001.1"/>
</dbReference>
<feature type="binding site" evidence="6">
    <location>
        <position position="383"/>
    </location>
    <ligand>
        <name>Zn(2+)</name>
        <dbReference type="ChEBI" id="CHEBI:29105"/>
    </ligand>
</feature>
<name>A0A2T9WKW7_NANST</name>
<evidence type="ECO:0000256" key="5">
    <source>
        <dbReference type="ARBA" id="ARBA00023054"/>
    </source>
</evidence>
<dbReference type="InterPro" id="IPR013134">
    <property type="entry name" value="Zn_hook_RAD50"/>
</dbReference>
<evidence type="ECO:0000256" key="2">
    <source>
        <dbReference type="ARBA" id="ARBA00022741"/>
    </source>
</evidence>
<evidence type="ECO:0000256" key="6">
    <source>
        <dbReference type="PROSITE-ProRule" id="PRU00471"/>
    </source>
</evidence>
<accession>A0A2T9WKW7</accession>
<keyword evidence="5 7" id="KW-0175">Coiled coil</keyword>
<feature type="domain" description="Zinc-hook" evidence="8">
    <location>
        <begin position="338"/>
        <end position="435"/>
    </location>
</feature>
<proteinExistence type="predicted"/>
<reference evidence="9" key="4">
    <citation type="submission" date="2021-11" db="EMBL/GenBank/DDBJ databases">
        <authorList>
            <person name="Munson-Mcgee J."/>
            <person name="Field E."/>
            <person name="Bateson M."/>
            <person name="Rooney C."/>
            <person name="Stepanauskas R."/>
            <person name="Young M."/>
        </authorList>
    </citation>
    <scope>NUCLEOTIDE SEQUENCE</scope>
    <source>
        <strain evidence="9">SCGC AB-777_F03</strain>
    </source>
</reference>
<dbReference type="SUPFAM" id="SSF52540">
    <property type="entry name" value="P-loop containing nucleoside triphosphate hydrolases"/>
    <property type="match status" value="2"/>
</dbReference>
<protein>
    <submittedName>
        <fullName evidence="9">SMC family ATPase</fullName>
    </submittedName>
</protein>
<feature type="coiled-coil region" evidence="7">
    <location>
        <begin position="170"/>
        <end position="197"/>
    </location>
</feature>
<evidence type="ECO:0000256" key="7">
    <source>
        <dbReference type="SAM" id="Coils"/>
    </source>
</evidence>
<gene>
    <name evidence="9" type="ORF">DDW03_000040</name>
    <name evidence="10" type="ORF">DDW03_02230</name>
</gene>
<keyword evidence="4" id="KW-0067">ATP-binding</keyword>
<dbReference type="InterPro" id="IPR027417">
    <property type="entry name" value="P-loop_NTPase"/>
</dbReference>
<dbReference type="SUPFAM" id="SSF75712">
    <property type="entry name" value="Rad50 coiled-coil Zn hook"/>
    <property type="match status" value="1"/>
</dbReference>
<dbReference type="PANTHER" id="PTHR32114:SF2">
    <property type="entry name" value="ABC TRANSPORTER ABCH.3"/>
    <property type="match status" value="1"/>
</dbReference>
<reference evidence="10" key="1">
    <citation type="journal article" date="2015" name="Appl. Environ. Microbiol.">
        <title>Nanoarchaeota, Their Sulfolobales Host, and Nanoarchaeota Virus Distribution across Yellowstone National Park Hot Springs.</title>
        <authorList>
            <person name="Munson-McGee J.H."/>
            <person name="Field E.K."/>
            <person name="Bateson M."/>
            <person name="Rooney C."/>
            <person name="Stepanauskas R."/>
            <person name="Young M.J."/>
        </authorList>
    </citation>
    <scope>NUCLEOTIDE SEQUENCE [LARGE SCALE GENOMIC DNA]</scope>
    <source>
        <strain evidence="10">SCGC AB-777_F03</strain>
    </source>
</reference>
<feature type="coiled-coil region" evidence="7">
    <location>
        <begin position="248"/>
        <end position="286"/>
    </location>
</feature>
<dbReference type="Gene3D" id="1.10.287.510">
    <property type="entry name" value="Helix hairpin bin"/>
    <property type="match status" value="1"/>
</dbReference>
<feature type="binding site" evidence="6">
    <location>
        <position position="386"/>
    </location>
    <ligand>
        <name>Zn(2+)</name>
        <dbReference type="ChEBI" id="CHEBI:29105"/>
    </ligand>
</feature>
<dbReference type="GO" id="GO:0046872">
    <property type="term" value="F:metal ion binding"/>
    <property type="evidence" value="ECO:0007669"/>
    <property type="project" value="UniProtKB-UniRule"/>
</dbReference>
<evidence type="ECO:0000256" key="4">
    <source>
        <dbReference type="ARBA" id="ARBA00022840"/>
    </source>
</evidence>
<dbReference type="PANTHER" id="PTHR32114">
    <property type="entry name" value="ABC TRANSPORTER ABCH.3"/>
    <property type="match status" value="1"/>
</dbReference>
<comment type="caution">
    <text evidence="10">The sequence shown here is derived from an EMBL/GenBank/DDBJ whole genome shotgun (WGS) entry which is preliminary data.</text>
</comment>
<dbReference type="PROSITE" id="PS51131">
    <property type="entry name" value="ZN_HOOK"/>
    <property type="match status" value="1"/>
</dbReference>
<dbReference type="Proteomes" id="UP000245509">
    <property type="component" value="Unassembled WGS sequence"/>
</dbReference>